<dbReference type="Pfam" id="PF04967">
    <property type="entry name" value="HTH_10"/>
    <property type="match status" value="1"/>
</dbReference>
<keyword evidence="4" id="KW-0805">Transcription regulation</keyword>
<comment type="pathway">
    <text evidence="1">Carotenoid biosynthesis.</text>
</comment>
<keyword evidence="5" id="KW-0804">Transcription</keyword>
<keyword evidence="2" id="KW-0125">Carotenoid biosynthesis</keyword>
<keyword evidence="3" id="KW-0560">Oxidoreductase</keyword>
<evidence type="ECO:0000256" key="5">
    <source>
        <dbReference type="ARBA" id="ARBA00023163"/>
    </source>
</evidence>
<accession>A0A554NBP6</accession>
<keyword evidence="10" id="KW-1185">Reference proteome</keyword>
<dbReference type="InParanoid" id="A0A554NBP6"/>
<gene>
    <name evidence="9" type="ORF">DP107_07535</name>
</gene>
<dbReference type="PANTHER" id="PTHR43734:SF1">
    <property type="entry name" value="PHYTOENE DESATURASE"/>
    <property type="match status" value="1"/>
</dbReference>
<evidence type="ECO:0008006" key="11">
    <source>
        <dbReference type="Google" id="ProtNLM"/>
    </source>
</evidence>
<dbReference type="InterPro" id="IPR014105">
    <property type="entry name" value="Carotenoid/retinoid_OxRdtase"/>
</dbReference>
<sequence>MTGNDGVGALPEDVRAAVRTDDPDDVLAGMEAAAAVTAVEPIRRDPDAVVVQFETTQPLLLPAEASGVPISLPAEIADGRAALAATASRDRITALGDPGLRYSLDRLYGSVGAASPLTDRQREMLLAALERGYQDTPRTTTLSGLADDLGMAASTTSETIHRAEAFVADRLDTGPDVHPPGARGARVEGARPQGGRDPQCCGATSTHPPTVGSGTCGRPRPATCQLMSTSSLDSESVVIVGAGFGGLSAACHLADAGADVTVVEQRAEPGGVAGRIEREGFRFDTGPSWYLMPSTFERFFARFDRAPSDYYGLTRLDPNYQVYWKDGDTAALPADRAGQRELFESYEAGAADALEDYLADAREAYEVGMEEFVYERRPRWRDWLDPDLLRAARGVTLLGSMDDQVGRFFDHPKLRQLVEYTLVFLGGSPYNTPALYSLMSHVDMNEGVYYPTGGVAAVVDGIADLARELGVEFRFGHAVTAIERLPDGLLVSTAGEGPDFEPDRVVCNATPAHAERELLPADARDRDPADWDDCTYAPSAFICYLGVEGALPELEHHTLVLPTDWDDHFAAIFDEPAWPEDPSYYVNVPSRTDDAVAPPGHETVVVLVPIAPGLDDGPEARDRYREQVLDDLARHAGVDLRDRIVVEASACVSEFAALGYPEGTALGLAHTLTQTGPLRPDHRSAAMDGLYYAGSFTEPGIGMPMCLISGEHAAAAVAADATTAASGPLARVGLRSD</sequence>
<name>A0A554NBP6_9EURY</name>
<dbReference type="GO" id="GO:0016117">
    <property type="term" value="P:carotenoid biosynthetic process"/>
    <property type="evidence" value="ECO:0007669"/>
    <property type="project" value="UniProtKB-KW"/>
</dbReference>
<dbReference type="GO" id="GO:0016491">
    <property type="term" value="F:oxidoreductase activity"/>
    <property type="evidence" value="ECO:0007669"/>
    <property type="project" value="UniProtKB-KW"/>
</dbReference>
<protein>
    <recommendedName>
        <fullName evidence="11">Phytoene desaturase</fullName>
    </recommendedName>
</protein>
<dbReference type="InterPro" id="IPR036188">
    <property type="entry name" value="FAD/NAD-bd_sf"/>
</dbReference>
<dbReference type="PANTHER" id="PTHR43734">
    <property type="entry name" value="PHYTOENE DESATURASE"/>
    <property type="match status" value="1"/>
</dbReference>
<evidence type="ECO:0000259" key="8">
    <source>
        <dbReference type="Pfam" id="PF04967"/>
    </source>
</evidence>
<feature type="domain" description="HTH bat-type" evidence="8">
    <location>
        <begin position="117"/>
        <end position="165"/>
    </location>
</feature>
<evidence type="ECO:0000256" key="6">
    <source>
        <dbReference type="SAM" id="MobiDB-lite"/>
    </source>
</evidence>
<dbReference type="Pfam" id="PF01593">
    <property type="entry name" value="Amino_oxidase"/>
    <property type="match status" value="1"/>
</dbReference>
<evidence type="ECO:0000313" key="9">
    <source>
        <dbReference type="EMBL" id="TSD14808.1"/>
    </source>
</evidence>
<dbReference type="InterPro" id="IPR002937">
    <property type="entry name" value="Amino_oxidase"/>
</dbReference>
<dbReference type="AlphaFoldDB" id="A0A554NBP6"/>
<evidence type="ECO:0000256" key="3">
    <source>
        <dbReference type="ARBA" id="ARBA00023002"/>
    </source>
</evidence>
<dbReference type="Gene3D" id="3.50.50.60">
    <property type="entry name" value="FAD/NAD(P)-binding domain"/>
    <property type="match status" value="2"/>
</dbReference>
<reference evidence="9 10" key="1">
    <citation type="submission" date="2018-06" db="EMBL/GenBank/DDBJ databases">
        <title>Natronomonas sp. F16-60 a new haloarchaeon isolated from a solar saltern of Isla Cristina, Huelva, Spain.</title>
        <authorList>
            <person name="Duran-Viseras A."/>
            <person name="Sanchez-Porro C."/>
            <person name="Ventosa A."/>
        </authorList>
    </citation>
    <scope>NUCLEOTIDE SEQUENCE [LARGE SCALE GENOMIC DNA]</scope>
    <source>
        <strain evidence="9 10">F16-60</strain>
    </source>
</reference>
<evidence type="ECO:0000259" key="7">
    <source>
        <dbReference type="Pfam" id="PF01593"/>
    </source>
</evidence>
<dbReference type="NCBIfam" id="TIGR02734">
    <property type="entry name" value="crtI_fam"/>
    <property type="match status" value="1"/>
</dbReference>
<dbReference type="Proteomes" id="UP000319894">
    <property type="component" value="Unassembled WGS sequence"/>
</dbReference>
<organism evidence="9 10">
    <name type="scientific">Haloglomus irregulare</name>
    <dbReference type="NCBI Taxonomy" id="2234134"/>
    <lineage>
        <taxon>Archaea</taxon>
        <taxon>Methanobacteriati</taxon>
        <taxon>Methanobacteriota</taxon>
        <taxon>Stenosarchaea group</taxon>
        <taxon>Halobacteria</taxon>
        <taxon>Halobacteriales</taxon>
        <taxon>Natronomonadaceae</taxon>
        <taxon>Haloglomus</taxon>
    </lineage>
</organism>
<dbReference type="SUPFAM" id="SSF51905">
    <property type="entry name" value="FAD/NAD(P)-binding domain"/>
    <property type="match status" value="1"/>
</dbReference>
<evidence type="ECO:0000256" key="4">
    <source>
        <dbReference type="ARBA" id="ARBA00023015"/>
    </source>
</evidence>
<evidence type="ECO:0000313" key="10">
    <source>
        <dbReference type="Proteomes" id="UP000319894"/>
    </source>
</evidence>
<feature type="region of interest" description="Disordered" evidence="6">
    <location>
        <begin position="171"/>
        <end position="217"/>
    </location>
</feature>
<dbReference type="OrthoDB" id="40741at2157"/>
<comment type="caution">
    <text evidence="9">The sequence shown here is derived from an EMBL/GenBank/DDBJ whole genome shotgun (WGS) entry which is preliminary data.</text>
</comment>
<feature type="domain" description="Amine oxidase" evidence="7">
    <location>
        <begin position="245"/>
        <end position="717"/>
    </location>
</feature>
<evidence type="ECO:0000256" key="1">
    <source>
        <dbReference type="ARBA" id="ARBA00004829"/>
    </source>
</evidence>
<dbReference type="InterPro" id="IPR007050">
    <property type="entry name" value="HTH_bacterioopsin"/>
</dbReference>
<dbReference type="EMBL" id="QMDX01000003">
    <property type="protein sequence ID" value="TSD14808.1"/>
    <property type="molecule type" value="Genomic_DNA"/>
</dbReference>
<evidence type="ECO:0000256" key="2">
    <source>
        <dbReference type="ARBA" id="ARBA00022746"/>
    </source>
</evidence>
<proteinExistence type="predicted"/>